<feature type="modified residue" description="4-aspartylphosphate" evidence="6">
    <location>
        <position position="51"/>
    </location>
</feature>
<dbReference type="RefSeq" id="WP_183988874.1">
    <property type="nucleotide sequence ID" value="NZ_JACHHG010000022.1"/>
</dbReference>
<gene>
    <name evidence="10" type="ORF">HNR42_003604</name>
</gene>
<evidence type="ECO:0000256" key="1">
    <source>
        <dbReference type="ARBA" id="ARBA00022553"/>
    </source>
</evidence>
<dbReference type="InterPro" id="IPR011006">
    <property type="entry name" value="CheY-like_superfamily"/>
</dbReference>
<keyword evidence="5" id="KW-0804">Transcription</keyword>
<dbReference type="PROSITE" id="PS50110">
    <property type="entry name" value="RESPONSE_REGULATORY"/>
    <property type="match status" value="1"/>
</dbReference>
<proteinExistence type="predicted"/>
<keyword evidence="2" id="KW-0902">Two-component regulatory system</keyword>
<dbReference type="Proteomes" id="UP000569951">
    <property type="component" value="Unassembled WGS sequence"/>
</dbReference>
<protein>
    <submittedName>
        <fullName evidence="10">Two-component system response regulator QseB</fullName>
    </submittedName>
</protein>
<reference evidence="10 11" key="1">
    <citation type="submission" date="2020-08" db="EMBL/GenBank/DDBJ databases">
        <title>Genomic Encyclopedia of Type Strains, Phase IV (KMG-IV): sequencing the most valuable type-strain genomes for metagenomic binning, comparative biology and taxonomic classification.</title>
        <authorList>
            <person name="Goeker M."/>
        </authorList>
    </citation>
    <scope>NUCLEOTIDE SEQUENCE [LARGE SCALE GENOMIC DNA]</scope>
    <source>
        <strain evidence="10 11">DSM 21458</strain>
    </source>
</reference>
<feature type="domain" description="OmpR/PhoB-type" evidence="9">
    <location>
        <begin position="126"/>
        <end position="221"/>
    </location>
</feature>
<keyword evidence="4 7" id="KW-0238">DNA-binding</keyword>
<dbReference type="Pfam" id="PF00072">
    <property type="entry name" value="Response_reg"/>
    <property type="match status" value="1"/>
</dbReference>
<dbReference type="Gene3D" id="1.10.10.10">
    <property type="entry name" value="Winged helix-like DNA-binding domain superfamily/Winged helix DNA-binding domain"/>
    <property type="match status" value="1"/>
</dbReference>
<dbReference type="PROSITE" id="PS51755">
    <property type="entry name" value="OMPR_PHOB"/>
    <property type="match status" value="1"/>
</dbReference>
<evidence type="ECO:0000259" key="9">
    <source>
        <dbReference type="PROSITE" id="PS51755"/>
    </source>
</evidence>
<keyword evidence="1 6" id="KW-0597">Phosphoprotein</keyword>
<dbReference type="GO" id="GO:0000156">
    <property type="term" value="F:phosphorelay response regulator activity"/>
    <property type="evidence" value="ECO:0007669"/>
    <property type="project" value="TreeGrafter"/>
</dbReference>
<keyword evidence="11" id="KW-1185">Reference proteome</keyword>
<dbReference type="AlphaFoldDB" id="A0A841I6L1"/>
<dbReference type="Pfam" id="PF00486">
    <property type="entry name" value="Trans_reg_C"/>
    <property type="match status" value="1"/>
</dbReference>
<feature type="domain" description="Response regulatory" evidence="8">
    <location>
        <begin position="2"/>
        <end position="118"/>
    </location>
</feature>
<dbReference type="CDD" id="cd00383">
    <property type="entry name" value="trans_reg_C"/>
    <property type="match status" value="1"/>
</dbReference>
<evidence type="ECO:0000256" key="7">
    <source>
        <dbReference type="PROSITE-ProRule" id="PRU01091"/>
    </source>
</evidence>
<evidence type="ECO:0000256" key="5">
    <source>
        <dbReference type="ARBA" id="ARBA00023163"/>
    </source>
</evidence>
<dbReference type="InterPro" id="IPR036388">
    <property type="entry name" value="WH-like_DNA-bd_sf"/>
</dbReference>
<keyword evidence="3" id="KW-0805">Transcription regulation</keyword>
<dbReference type="SMART" id="SM00448">
    <property type="entry name" value="REC"/>
    <property type="match status" value="1"/>
</dbReference>
<dbReference type="PANTHER" id="PTHR48111">
    <property type="entry name" value="REGULATOR OF RPOS"/>
    <property type="match status" value="1"/>
</dbReference>
<dbReference type="InterPro" id="IPR001867">
    <property type="entry name" value="OmpR/PhoB-type_DNA-bd"/>
</dbReference>
<name>A0A841I6L1_9DEIO</name>
<dbReference type="GO" id="GO:0000976">
    <property type="term" value="F:transcription cis-regulatory region binding"/>
    <property type="evidence" value="ECO:0007669"/>
    <property type="project" value="TreeGrafter"/>
</dbReference>
<dbReference type="PANTHER" id="PTHR48111:SF1">
    <property type="entry name" value="TWO-COMPONENT RESPONSE REGULATOR ORR33"/>
    <property type="match status" value="1"/>
</dbReference>
<feature type="DNA-binding region" description="OmpR/PhoB-type" evidence="7">
    <location>
        <begin position="126"/>
        <end position="221"/>
    </location>
</feature>
<dbReference type="SUPFAM" id="SSF52172">
    <property type="entry name" value="CheY-like"/>
    <property type="match status" value="1"/>
</dbReference>
<organism evidence="10 11">
    <name type="scientific">Deinobacterium chartae</name>
    <dbReference type="NCBI Taxonomy" id="521158"/>
    <lineage>
        <taxon>Bacteria</taxon>
        <taxon>Thermotogati</taxon>
        <taxon>Deinococcota</taxon>
        <taxon>Deinococci</taxon>
        <taxon>Deinococcales</taxon>
        <taxon>Deinococcaceae</taxon>
        <taxon>Deinobacterium</taxon>
    </lineage>
</organism>
<dbReference type="GO" id="GO:0006355">
    <property type="term" value="P:regulation of DNA-templated transcription"/>
    <property type="evidence" value="ECO:0007669"/>
    <property type="project" value="InterPro"/>
</dbReference>
<dbReference type="EMBL" id="JACHHG010000022">
    <property type="protein sequence ID" value="MBB6100138.1"/>
    <property type="molecule type" value="Genomic_DNA"/>
</dbReference>
<dbReference type="Gene3D" id="6.10.250.690">
    <property type="match status" value="1"/>
</dbReference>
<sequence length="225" mass="24769">MRILLVEDDPRLSRVVLEGLSEDSLIVDHAPDMAEARALSELYPYDAVILDVMLGESSDDGFVLAREWRAAGKRTPILFLTARDDIDSKVAGLQSGGDDYLTKPFDFRELRARLQALVRRAGGHADNLLRLPGDLEVDVSSHEVSLNGSRVRLTPREYALLECLALNPGRTFTRQGLIDRLWAGDRLVEPKIVDVYVASVRRKLGEGVVETVRGAGYRLGSAGSA</sequence>
<dbReference type="GO" id="GO:0032993">
    <property type="term" value="C:protein-DNA complex"/>
    <property type="evidence" value="ECO:0007669"/>
    <property type="project" value="TreeGrafter"/>
</dbReference>
<comment type="caution">
    <text evidence="10">The sequence shown here is derived from an EMBL/GenBank/DDBJ whole genome shotgun (WGS) entry which is preliminary data.</text>
</comment>
<evidence type="ECO:0000313" key="10">
    <source>
        <dbReference type="EMBL" id="MBB6100138.1"/>
    </source>
</evidence>
<dbReference type="SMART" id="SM00862">
    <property type="entry name" value="Trans_reg_C"/>
    <property type="match status" value="1"/>
</dbReference>
<dbReference type="InterPro" id="IPR039420">
    <property type="entry name" value="WalR-like"/>
</dbReference>
<evidence type="ECO:0000256" key="6">
    <source>
        <dbReference type="PROSITE-ProRule" id="PRU00169"/>
    </source>
</evidence>
<accession>A0A841I6L1</accession>
<evidence type="ECO:0000313" key="11">
    <source>
        <dbReference type="Proteomes" id="UP000569951"/>
    </source>
</evidence>
<evidence type="ECO:0000259" key="8">
    <source>
        <dbReference type="PROSITE" id="PS50110"/>
    </source>
</evidence>
<dbReference type="InterPro" id="IPR001789">
    <property type="entry name" value="Sig_transdc_resp-reg_receiver"/>
</dbReference>
<evidence type="ECO:0000256" key="2">
    <source>
        <dbReference type="ARBA" id="ARBA00023012"/>
    </source>
</evidence>
<evidence type="ECO:0000256" key="4">
    <source>
        <dbReference type="ARBA" id="ARBA00023125"/>
    </source>
</evidence>
<dbReference type="Gene3D" id="3.40.50.2300">
    <property type="match status" value="1"/>
</dbReference>
<evidence type="ECO:0000256" key="3">
    <source>
        <dbReference type="ARBA" id="ARBA00023015"/>
    </source>
</evidence>
<dbReference type="GO" id="GO:0005829">
    <property type="term" value="C:cytosol"/>
    <property type="evidence" value="ECO:0007669"/>
    <property type="project" value="TreeGrafter"/>
</dbReference>